<evidence type="ECO:0000313" key="2">
    <source>
        <dbReference type="Proteomes" id="UP000001627"/>
    </source>
</evidence>
<keyword evidence="1" id="KW-0449">Lipoprotein</keyword>
<dbReference type="Proteomes" id="UP000001627">
    <property type="component" value="Chromosome"/>
</dbReference>
<proteinExistence type="predicted"/>
<accession>C6V5P7</accession>
<sequence length="142" mass="15923">MDTFPTKKLYPVIIITSVAIACDIGPESWVTMLQITLDTTSLLPLLDFRASAGSTNKSMQHSIKQNIAILLIPSFLPSKDLRGFYSKIIKSLLIHLDKKEISYHLTAGLKERSFSKSNTRGKQEHITNPLERTIMVLLLTPL</sequence>
<organism evidence="1 2">
    <name type="scientific">Neorickettsia risticii (strain Illinois)</name>
    <dbReference type="NCBI Taxonomy" id="434131"/>
    <lineage>
        <taxon>Bacteria</taxon>
        <taxon>Pseudomonadati</taxon>
        <taxon>Pseudomonadota</taxon>
        <taxon>Alphaproteobacteria</taxon>
        <taxon>Rickettsiales</taxon>
        <taxon>Anaplasmataceae</taxon>
        <taxon>Neorickettsia</taxon>
    </lineage>
</organism>
<gene>
    <name evidence="1" type="ordered locus">NRI_0742</name>
</gene>
<reference evidence="1 2" key="1">
    <citation type="journal article" date="2009" name="Nucleic Acids Res.">
        <title>Analysis of complete genome sequence of Neorickettsia risticii: causative agent of Potomac horse fever.</title>
        <authorList>
            <person name="Lin M."/>
            <person name="Zhang C."/>
            <person name="Gibson K."/>
            <person name="Rikihisa Y."/>
        </authorList>
    </citation>
    <scope>NUCLEOTIDE SEQUENCE [LARGE SCALE GENOMIC DNA]</scope>
    <source>
        <strain evidence="1 2">Illinois</strain>
    </source>
</reference>
<dbReference type="STRING" id="434131.NRI_0742"/>
<dbReference type="PROSITE" id="PS51257">
    <property type="entry name" value="PROKAR_LIPOPROTEIN"/>
    <property type="match status" value="1"/>
</dbReference>
<dbReference type="HOGENOM" id="CLU_1813767_0_0_5"/>
<protein>
    <submittedName>
        <fullName evidence="1">Lipoprotein, putative</fullName>
    </submittedName>
</protein>
<keyword evidence="2" id="KW-1185">Reference proteome</keyword>
<dbReference type="AlphaFoldDB" id="C6V5P7"/>
<evidence type="ECO:0000313" key="1">
    <source>
        <dbReference type="EMBL" id="ACT69710.1"/>
    </source>
</evidence>
<dbReference type="EMBL" id="CP001431">
    <property type="protein sequence ID" value="ACT69710.1"/>
    <property type="molecule type" value="Genomic_DNA"/>
</dbReference>
<name>C6V5P7_NEORI</name>
<dbReference type="KEGG" id="nri:NRI_0742"/>